<name>A4B9Y7_9GAMM</name>
<dbReference type="PROSITE" id="PS00041">
    <property type="entry name" value="HTH_ARAC_FAMILY_1"/>
    <property type="match status" value="1"/>
</dbReference>
<evidence type="ECO:0000256" key="3">
    <source>
        <dbReference type="ARBA" id="ARBA00023163"/>
    </source>
</evidence>
<accession>A4B9Y7</accession>
<dbReference type="Gene3D" id="1.10.10.60">
    <property type="entry name" value="Homeodomain-like"/>
    <property type="match status" value="2"/>
</dbReference>
<dbReference type="PROSITE" id="PS01124">
    <property type="entry name" value="HTH_ARAC_FAMILY_2"/>
    <property type="match status" value="1"/>
</dbReference>
<keyword evidence="1" id="KW-0805">Transcription regulation</keyword>
<dbReference type="GO" id="GO:0003700">
    <property type="term" value="F:DNA-binding transcription factor activity"/>
    <property type="evidence" value="ECO:0007669"/>
    <property type="project" value="InterPro"/>
</dbReference>
<dbReference type="InterPro" id="IPR010499">
    <property type="entry name" value="AraC_E-bd"/>
</dbReference>
<dbReference type="InterPro" id="IPR029442">
    <property type="entry name" value="GyrI-like"/>
</dbReference>
<keyword evidence="6" id="KW-1185">Reference proteome</keyword>
<dbReference type="Pfam" id="PF06445">
    <property type="entry name" value="GyrI-like"/>
    <property type="match status" value="1"/>
</dbReference>
<evidence type="ECO:0000313" key="5">
    <source>
        <dbReference type="EMBL" id="EAR11438.1"/>
    </source>
</evidence>
<organism evidence="5 6">
    <name type="scientific">Reinekea blandensis MED297</name>
    <dbReference type="NCBI Taxonomy" id="314283"/>
    <lineage>
        <taxon>Bacteria</taxon>
        <taxon>Pseudomonadati</taxon>
        <taxon>Pseudomonadota</taxon>
        <taxon>Gammaproteobacteria</taxon>
        <taxon>Oceanospirillales</taxon>
        <taxon>Saccharospirillaceae</taxon>
        <taxon>Reinekea</taxon>
    </lineage>
</organism>
<dbReference type="InterPro" id="IPR018062">
    <property type="entry name" value="HTH_AraC-typ_CS"/>
</dbReference>
<dbReference type="PANTHER" id="PTHR47504:SF5">
    <property type="entry name" value="RIGHT ORIGIN-BINDING PROTEIN"/>
    <property type="match status" value="1"/>
</dbReference>
<dbReference type="SUPFAM" id="SSF55136">
    <property type="entry name" value="Probable bacterial effector-binding domain"/>
    <property type="match status" value="1"/>
</dbReference>
<dbReference type="PRINTS" id="PR00032">
    <property type="entry name" value="HTHARAC"/>
</dbReference>
<dbReference type="InterPro" id="IPR018060">
    <property type="entry name" value="HTH_AraC"/>
</dbReference>
<dbReference type="Gene3D" id="3.20.80.10">
    <property type="entry name" value="Regulatory factor, effector binding domain"/>
    <property type="match status" value="1"/>
</dbReference>
<keyword evidence="3" id="KW-0804">Transcription</keyword>
<sequence>MQVTFQHIQTLVDRIEANLADDVNVLGLADAFHMSPWHFQRTFKSLIGDTLGGYIRGRRLTRAAQLLLESRRSVIDIAVSVGFNSHEAFSRSFKAYFNVTPKAFRAERPAITLREKPLLTLELFQHLADGMDQNPVITERPEQHLIGQQIAIPSPFVSDVDYCDLLFTPWTDLLSVEAALPGRVPGEYFGLMVSPSGTFTEDSLFYLAGAGVQQPIADPGEGMVALSFPAQQVAMFDIYSGTEDTVAQTVDFIYGYWLPNSQYTRAGGHDYEYFENVSDFTVPRLHSRYVLPIQPKT</sequence>
<dbReference type="AlphaFoldDB" id="A4B9Y7"/>
<dbReference type="SMART" id="SM00342">
    <property type="entry name" value="HTH_ARAC"/>
    <property type="match status" value="1"/>
</dbReference>
<evidence type="ECO:0000313" key="6">
    <source>
        <dbReference type="Proteomes" id="UP000005953"/>
    </source>
</evidence>
<comment type="caution">
    <text evidence="5">The sequence shown here is derived from an EMBL/GenBank/DDBJ whole genome shotgun (WGS) entry which is preliminary data.</text>
</comment>
<dbReference type="Pfam" id="PF12833">
    <property type="entry name" value="HTH_18"/>
    <property type="match status" value="1"/>
</dbReference>
<dbReference type="InterPro" id="IPR009057">
    <property type="entry name" value="Homeodomain-like_sf"/>
</dbReference>
<gene>
    <name evidence="5" type="ORF">MED297_21162</name>
</gene>
<dbReference type="Proteomes" id="UP000005953">
    <property type="component" value="Unassembled WGS sequence"/>
</dbReference>
<proteinExistence type="predicted"/>
<dbReference type="InterPro" id="IPR050959">
    <property type="entry name" value="MarA-like"/>
</dbReference>
<dbReference type="OrthoDB" id="282744at2"/>
<evidence type="ECO:0000256" key="2">
    <source>
        <dbReference type="ARBA" id="ARBA00023125"/>
    </source>
</evidence>
<keyword evidence="2" id="KW-0238">DNA-binding</keyword>
<dbReference type="InterPro" id="IPR020449">
    <property type="entry name" value="Tscrpt_reg_AraC-type_HTH"/>
</dbReference>
<dbReference type="HOGENOM" id="CLU_000445_81_1_6"/>
<dbReference type="STRING" id="314283.MED297_21162"/>
<evidence type="ECO:0000256" key="1">
    <source>
        <dbReference type="ARBA" id="ARBA00023015"/>
    </source>
</evidence>
<dbReference type="GO" id="GO:0043565">
    <property type="term" value="F:sequence-specific DNA binding"/>
    <property type="evidence" value="ECO:0007669"/>
    <property type="project" value="InterPro"/>
</dbReference>
<feature type="domain" description="HTH araC/xylS-type" evidence="4">
    <location>
        <begin position="9"/>
        <end position="107"/>
    </location>
</feature>
<dbReference type="RefSeq" id="WP_008045092.1">
    <property type="nucleotide sequence ID" value="NZ_CH724151.1"/>
</dbReference>
<dbReference type="EMBL" id="AAOE01000001">
    <property type="protein sequence ID" value="EAR11438.1"/>
    <property type="molecule type" value="Genomic_DNA"/>
</dbReference>
<protein>
    <recommendedName>
        <fullName evidence="4">HTH araC/xylS-type domain-containing protein</fullName>
    </recommendedName>
</protein>
<reference evidence="5 6" key="1">
    <citation type="submission" date="2006-02" db="EMBL/GenBank/DDBJ databases">
        <authorList>
            <person name="Pinhassi J."/>
            <person name="Pedros-Alio C."/>
            <person name="Ferriera S."/>
            <person name="Johnson J."/>
            <person name="Kravitz S."/>
            <person name="Halpern A."/>
            <person name="Remington K."/>
            <person name="Beeson K."/>
            <person name="Tran B."/>
            <person name="Rogers Y.-H."/>
            <person name="Friedman R."/>
            <person name="Venter J.C."/>
        </authorList>
    </citation>
    <scope>NUCLEOTIDE SEQUENCE [LARGE SCALE GENOMIC DNA]</scope>
    <source>
        <strain evidence="5 6">MED297</strain>
    </source>
</reference>
<dbReference type="PANTHER" id="PTHR47504">
    <property type="entry name" value="RIGHT ORIGIN-BINDING PROTEIN"/>
    <property type="match status" value="1"/>
</dbReference>
<evidence type="ECO:0000259" key="4">
    <source>
        <dbReference type="PROSITE" id="PS01124"/>
    </source>
</evidence>
<dbReference type="SUPFAM" id="SSF46689">
    <property type="entry name" value="Homeodomain-like"/>
    <property type="match status" value="2"/>
</dbReference>
<dbReference type="SMART" id="SM00871">
    <property type="entry name" value="AraC_E_bind"/>
    <property type="match status" value="1"/>
</dbReference>
<dbReference type="InterPro" id="IPR011256">
    <property type="entry name" value="Reg_factor_effector_dom_sf"/>
</dbReference>